<dbReference type="InterPro" id="IPR009078">
    <property type="entry name" value="Ferritin-like_SF"/>
</dbReference>
<dbReference type="Proteomes" id="UP000297890">
    <property type="component" value="Unassembled WGS sequence"/>
</dbReference>
<dbReference type="Gene3D" id="1.20.1260.10">
    <property type="match status" value="1"/>
</dbReference>
<name>A0A4Z0FE59_9GAMM</name>
<evidence type="ECO:0000256" key="1">
    <source>
        <dbReference type="SAM" id="MobiDB-lite"/>
    </source>
</evidence>
<sequence>MQATTFGLNRTGADMSPRDTHTMASAADKASPERLILTPEMDMQRLADARDAESIGSVPPPLSLKGVVKAGMAVLEGGAPAVFIDKLGERLAFERSGTRLYDALIIKYQAARETGNEVLPTAAEALKSSPGAAVLVDVLQEDPLESLVRIRNEELAHFQMLCDCMKRMGGDPTAMTPCADVAGTATGGILQVVTDPRTTLAQALTAILSAELTDQAGWDLLELLARDVGQPDLATLFHGALEEEQAHVDIIRSWLAHLLSGEAGTVAV</sequence>
<evidence type="ECO:0000313" key="3">
    <source>
        <dbReference type="Proteomes" id="UP000297890"/>
    </source>
</evidence>
<dbReference type="EMBL" id="SRIO01000002">
    <property type="protein sequence ID" value="TFZ83798.1"/>
    <property type="molecule type" value="Genomic_DNA"/>
</dbReference>
<gene>
    <name evidence="2" type="ORF">E4680_02110</name>
</gene>
<comment type="caution">
    <text evidence="2">The sequence shown here is derived from an EMBL/GenBank/DDBJ whole genome shotgun (WGS) entry which is preliminary data.</text>
</comment>
<dbReference type="InterPro" id="IPR012347">
    <property type="entry name" value="Ferritin-like"/>
</dbReference>
<reference evidence="2 3" key="1">
    <citation type="journal article" date="2019" name="ISME J.">
        <title>Candidatus Macondimonas diazotrophica, a novel gammaproteobacterial genus dominating crude-oil-contaminated coastal sediments.</title>
        <authorList>
            <person name="Karthikeyan S."/>
            <person name="Konstantinidis K."/>
        </authorList>
    </citation>
    <scope>NUCLEOTIDE SEQUENCE [LARGE SCALE GENOMIC DNA]</scope>
    <source>
        <strain evidence="2 3">KTK01</strain>
    </source>
</reference>
<feature type="region of interest" description="Disordered" evidence="1">
    <location>
        <begin position="1"/>
        <end position="29"/>
    </location>
</feature>
<dbReference type="CDD" id="cd00657">
    <property type="entry name" value="Ferritin_like"/>
    <property type="match status" value="1"/>
</dbReference>
<proteinExistence type="predicted"/>
<accession>A0A4Z0FE59</accession>
<protein>
    <submittedName>
        <fullName evidence="2">Ferritin-like domain-containing protein</fullName>
    </submittedName>
</protein>
<evidence type="ECO:0000313" key="2">
    <source>
        <dbReference type="EMBL" id="TFZ83798.1"/>
    </source>
</evidence>
<keyword evidence="3" id="KW-1185">Reference proteome</keyword>
<dbReference type="SUPFAM" id="SSF47240">
    <property type="entry name" value="Ferritin-like"/>
    <property type="match status" value="1"/>
</dbReference>
<dbReference type="RefSeq" id="WP_135280725.1">
    <property type="nucleotide sequence ID" value="NZ_SRIO01000002.1"/>
</dbReference>
<dbReference type="OrthoDB" id="5291582at2"/>
<dbReference type="AlphaFoldDB" id="A0A4Z0FE59"/>
<organism evidence="2 3">
    <name type="scientific">Candidatus Macondimonas diazotrophica</name>
    <dbReference type="NCBI Taxonomy" id="2305248"/>
    <lineage>
        <taxon>Bacteria</taxon>
        <taxon>Pseudomonadati</taxon>
        <taxon>Pseudomonadota</taxon>
        <taxon>Gammaproteobacteria</taxon>
        <taxon>Chromatiales</taxon>
        <taxon>Ectothiorhodospiraceae</taxon>
        <taxon>Candidatus Macondimonas</taxon>
    </lineage>
</organism>